<name>A0A9W6XR16_9STRA</name>
<dbReference type="AlphaFoldDB" id="A0A9W6XR16"/>
<feature type="region of interest" description="Disordered" evidence="1">
    <location>
        <begin position="1"/>
        <end position="42"/>
    </location>
</feature>
<organism evidence="2 3">
    <name type="scientific">Phytophthora fragariaefolia</name>
    <dbReference type="NCBI Taxonomy" id="1490495"/>
    <lineage>
        <taxon>Eukaryota</taxon>
        <taxon>Sar</taxon>
        <taxon>Stramenopiles</taxon>
        <taxon>Oomycota</taxon>
        <taxon>Peronosporomycetes</taxon>
        <taxon>Peronosporales</taxon>
        <taxon>Peronosporaceae</taxon>
        <taxon>Phytophthora</taxon>
    </lineage>
</organism>
<keyword evidence="3" id="KW-1185">Reference proteome</keyword>
<gene>
    <name evidence="2" type="ORF">Pfra01_001589500</name>
</gene>
<feature type="compositionally biased region" description="Basic and acidic residues" evidence="1">
    <location>
        <begin position="12"/>
        <end position="25"/>
    </location>
</feature>
<protein>
    <submittedName>
        <fullName evidence="2">Unnamed protein product</fullName>
    </submittedName>
</protein>
<comment type="caution">
    <text evidence="2">The sequence shown here is derived from an EMBL/GenBank/DDBJ whole genome shotgun (WGS) entry which is preliminary data.</text>
</comment>
<dbReference type="Proteomes" id="UP001165121">
    <property type="component" value="Unassembled WGS sequence"/>
</dbReference>
<evidence type="ECO:0000313" key="2">
    <source>
        <dbReference type="EMBL" id="GMF44940.1"/>
    </source>
</evidence>
<proteinExistence type="predicted"/>
<evidence type="ECO:0000313" key="3">
    <source>
        <dbReference type="Proteomes" id="UP001165121"/>
    </source>
</evidence>
<reference evidence="2" key="1">
    <citation type="submission" date="2023-04" db="EMBL/GenBank/DDBJ databases">
        <title>Phytophthora fragariaefolia NBRC 109709.</title>
        <authorList>
            <person name="Ichikawa N."/>
            <person name="Sato H."/>
            <person name="Tonouchi N."/>
        </authorList>
    </citation>
    <scope>NUCLEOTIDE SEQUENCE</scope>
    <source>
        <strain evidence="2">NBRC 109709</strain>
    </source>
</reference>
<sequence length="71" mass="7929">MVRVPGSSGDSQRLHRESTEEDVKIKTKPGNELSTEEGSTACPAEEATVLRLHDFMFVYDVNEISDMDLTK</sequence>
<accession>A0A9W6XR16</accession>
<dbReference type="EMBL" id="BSXT01001749">
    <property type="protein sequence ID" value="GMF44940.1"/>
    <property type="molecule type" value="Genomic_DNA"/>
</dbReference>
<evidence type="ECO:0000256" key="1">
    <source>
        <dbReference type="SAM" id="MobiDB-lite"/>
    </source>
</evidence>